<dbReference type="InterPro" id="IPR001251">
    <property type="entry name" value="CRAL-TRIO_dom"/>
</dbReference>
<gene>
    <name evidence="3" type="ORF">SPSK_03330</name>
</gene>
<reference evidence="3 4" key="1">
    <citation type="journal article" date="2014" name="BMC Genomics">
        <title>Comparative genomics of the major fungal agents of human and animal Sporotrichosis: Sporothrix schenckii and Sporothrix brasiliensis.</title>
        <authorList>
            <person name="Teixeira M.M."/>
            <person name="de Almeida L.G."/>
            <person name="Kubitschek-Barreira P."/>
            <person name="Alves F.L."/>
            <person name="Kioshima E.S."/>
            <person name="Abadio A.K."/>
            <person name="Fernandes L."/>
            <person name="Derengowski L.S."/>
            <person name="Ferreira K.S."/>
            <person name="Souza R.C."/>
            <person name="Ruiz J.C."/>
            <person name="de Andrade N.C."/>
            <person name="Paes H.C."/>
            <person name="Nicola A.M."/>
            <person name="Albuquerque P."/>
            <person name="Gerber A.L."/>
            <person name="Martins V.P."/>
            <person name="Peconick L.D."/>
            <person name="Neto A.V."/>
            <person name="Chaucanez C.B."/>
            <person name="Silva P.A."/>
            <person name="Cunha O.L."/>
            <person name="de Oliveira F.F."/>
            <person name="dos Santos T.C."/>
            <person name="Barros A.L."/>
            <person name="Soares M.A."/>
            <person name="de Oliveira L.M."/>
            <person name="Marini M.M."/>
            <person name="Villalobos-Duno H."/>
            <person name="Cunha M.M."/>
            <person name="de Hoog S."/>
            <person name="da Silveira J.F."/>
            <person name="Henrissat B."/>
            <person name="Nino-Vega G.A."/>
            <person name="Cisalpino P.S."/>
            <person name="Mora-Montes H.M."/>
            <person name="Almeida S.R."/>
            <person name="Stajich J.E."/>
            <person name="Lopes-Bezerra L.M."/>
            <person name="Vasconcelos A.T."/>
            <person name="Felipe M.S."/>
        </authorList>
    </citation>
    <scope>NUCLEOTIDE SEQUENCE [LARGE SCALE GENOMIC DNA]</scope>
    <source>
        <strain evidence="3 4">1099-18</strain>
    </source>
</reference>
<dbReference type="InterPro" id="IPR011074">
    <property type="entry name" value="CRAL/TRIO_N_dom"/>
</dbReference>
<comment type="caution">
    <text evidence="3">The sequence shown here is derived from an EMBL/GenBank/DDBJ whole genome shotgun (WGS) entry which is preliminary data.</text>
</comment>
<evidence type="ECO:0000259" key="2">
    <source>
        <dbReference type="PROSITE" id="PS50191"/>
    </source>
</evidence>
<feature type="compositionally biased region" description="Basic residues" evidence="1">
    <location>
        <begin position="22"/>
        <end position="35"/>
    </location>
</feature>
<dbReference type="CDD" id="cd00170">
    <property type="entry name" value="SEC14"/>
    <property type="match status" value="1"/>
</dbReference>
<dbReference type="PANTHER" id="PTHR45657">
    <property type="entry name" value="CRAL-TRIO DOMAIN-CONTAINING PROTEIN YKL091C-RELATED"/>
    <property type="match status" value="1"/>
</dbReference>
<dbReference type="OrthoDB" id="30289at2759"/>
<dbReference type="SUPFAM" id="SSF52087">
    <property type="entry name" value="CRAL/TRIO domain"/>
    <property type="match status" value="1"/>
</dbReference>
<dbReference type="KEGG" id="ssck:SPSK_03330"/>
<reference evidence="3 4" key="2">
    <citation type="journal article" date="2015" name="Eukaryot. Cell">
        <title>Asexual propagation of a virulent clone complex in a human and feline outbreak of sporotrichosis.</title>
        <authorList>
            <person name="Teixeira Mde M."/>
            <person name="Rodrigues A.M."/>
            <person name="Tsui C.K."/>
            <person name="de Almeida L.G."/>
            <person name="Van Diepeningen A.D."/>
            <person name="van den Ende B.G."/>
            <person name="Fernandes G.F."/>
            <person name="Kano R."/>
            <person name="Hamelin R.C."/>
            <person name="Lopes-Bezerra L.M."/>
            <person name="Vasconcelos A.T."/>
            <person name="de Hoog S."/>
            <person name="de Camargo Z.P."/>
            <person name="Felipe M.S."/>
        </authorList>
    </citation>
    <scope>NUCLEOTIDE SEQUENCE [LARGE SCALE GENOMIC DNA]</scope>
    <source>
        <strain evidence="3 4">1099-18</strain>
    </source>
</reference>
<feature type="compositionally biased region" description="Acidic residues" evidence="1">
    <location>
        <begin position="415"/>
        <end position="431"/>
    </location>
</feature>
<proteinExistence type="predicted"/>
<dbReference type="RefSeq" id="XP_016584697.1">
    <property type="nucleotide sequence ID" value="XM_016730168.1"/>
</dbReference>
<dbReference type="SMART" id="SM01100">
    <property type="entry name" value="CRAL_TRIO_N"/>
    <property type="match status" value="1"/>
</dbReference>
<feature type="compositionally biased region" description="Basic and acidic residues" evidence="1">
    <location>
        <begin position="405"/>
        <end position="414"/>
    </location>
</feature>
<dbReference type="Proteomes" id="UP000033710">
    <property type="component" value="Unassembled WGS sequence"/>
</dbReference>
<evidence type="ECO:0000256" key="1">
    <source>
        <dbReference type="SAM" id="MobiDB-lite"/>
    </source>
</evidence>
<feature type="compositionally biased region" description="Low complexity" evidence="1">
    <location>
        <begin position="441"/>
        <end position="463"/>
    </location>
</feature>
<dbReference type="Pfam" id="PF03765">
    <property type="entry name" value="CRAL_TRIO_N"/>
    <property type="match status" value="1"/>
</dbReference>
<evidence type="ECO:0000313" key="3">
    <source>
        <dbReference type="EMBL" id="KJR82021.1"/>
    </source>
</evidence>
<dbReference type="InterPro" id="IPR036273">
    <property type="entry name" value="CRAL/TRIO_N_dom_sf"/>
</dbReference>
<evidence type="ECO:0000313" key="4">
    <source>
        <dbReference type="Proteomes" id="UP000033710"/>
    </source>
</evidence>
<dbReference type="Pfam" id="PF00650">
    <property type="entry name" value="CRAL_TRIO"/>
    <property type="match status" value="1"/>
</dbReference>
<dbReference type="GeneID" id="27665445"/>
<dbReference type="Gene3D" id="3.40.525.10">
    <property type="entry name" value="CRAL-TRIO lipid binding domain"/>
    <property type="match status" value="1"/>
</dbReference>
<dbReference type="AlphaFoldDB" id="A0A0F2M1K3"/>
<dbReference type="EMBL" id="AXCR01000010">
    <property type="protein sequence ID" value="KJR82021.1"/>
    <property type="molecule type" value="Genomic_DNA"/>
</dbReference>
<dbReference type="PROSITE" id="PS50191">
    <property type="entry name" value="CRAL_TRIO"/>
    <property type="match status" value="1"/>
</dbReference>
<sequence length="489" mass="54172">MTRDSVSADDGGHITKTPSNAHSHHSHKHSNHVSHSKQQNAAAAAVEYGYPHGHLGYLSEAEAAAFAEFKAYLAEQGAYTPRADTAPASHDDPTLLRFLRARRWVVADAYKQFKETEDWRADNHLDVLYDTIDLEAYEQSRRLYPQWTGRRDRRGIPLYLFEIRHLDSKTIAAYEKTAHNTYSKATGDGKTPAKLLRLFALYENLTRFAQPLCTQMPDRDFAATTPITLSTNIVDVSGVSLRQFWNLKGHMQAASTLATAHYPETLDRIFIIGAPMFFSTVWGWIKRWFDPVTVSKIFILGHHEVLPTLLTFIDIQNIPKAYGGELDFSWGDMPNLDPAIRTRAAWAPGFDTFPKGPLYWRPLPRAADHGNPDNDADGDRVECIAVGSENQVERQVRVCTLPRHYKGEPETKEAEAEDEGEDEQDTFEEAAEAPAQPQPQPAAEGNGHAVAAAEDAAAAPVADIQNLTISEKSTGAKTETAAVAPTAAS</sequence>
<dbReference type="InterPro" id="IPR036865">
    <property type="entry name" value="CRAL-TRIO_dom_sf"/>
</dbReference>
<organism evidence="3 4">
    <name type="scientific">Sporothrix schenckii 1099-18</name>
    <dbReference type="NCBI Taxonomy" id="1397361"/>
    <lineage>
        <taxon>Eukaryota</taxon>
        <taxon>Fungi</taxon>
        <taxon>Dikarya</taxon>
        <taxon>Ascomycota</taxon>
        <taxon>Pezizomycotina</taxon>
        <taxon>Sordariomycetes</taxon>
        <taxon>Sordariomycetidae</taxon>
        <taxon>Ophiostomatales</taxon>
        <taxon>Ophiostomataceae</taxon>
        <taxon>Sporothrix</taxon>
    </lineage>
</organism>
<feature type="region of interest" description="Disordered" evidence="1">
    <location>
        <begin position="1"/>
        <end position="42"/>
    </location>
</feature>
<dbReference type="Gene3D" id="1.10.8.20">
    <property type="entry name" value="N-terminal domain of phosphatidylinositol transfer protein sec14p"/>
    <property type="match status" value="1"/>
</dbReference>
<dbReference type="SUPFAM" id="SSF46938">
    <property type="entry name" value="CRAL/TRIO N-terminal domain"/>
    <property type="match status" value="1"/>
</dbReference>
<dbReference type="PANTHER" id="PTHR45657:SF3">
    <property type="entry name" value="TRANSPORTER, PUTATIVE (AFU_ORTHOLOGUE AFUA_5G09260)-RELATED"/>
    <property type="match status" value="1"/>
</dbReference>
<name>A0A0F2M1K3_SPOSC</name>
<feature type="compositionally biased region" description="Polar residues" evidence="1">
    <location>
        <begin position="465"/>
        <end position="477"/>
    </location>
</feature>
<accession>A0A0F2M1K3</accession>
<dbReference type="SMART" id="SM00516">
    <property type="entry name" value="SEC14"/>
    <property type="match status" value="1"/>
</dbReference>
<feature type="domain" description="CRAL-TRIO" evidence="2">
    <location>
        <begin position="136"/>
        <end position="330"/>
    </location>
</feature>
<dbReference type="VEuPathDB" id="FungiDB:SPSK_03330"/>
<feature type="region of interest" description="Disordered" evidence="1">
    <location>
        <begin position="401"/>
        <end position="489"/>
    </location>
</feature>
<protein>
    <submittedName>
        <fullName evidence="3">Phosphatidylinositol transporter</fullName>
    </submittedName>
</protein>
<dbReference type="InterPro" id="IPR051026">
    <property type="entry name" value="PI/PC_transfer"/>
</dbReference>